<evidence type="ECO:0000313" key="2">
    <source>
        <dbReference type="Proteomes" id="UP000011783"/>
    </source>
</evidence>
<dbReference type="EMBL" id="AKWO02000089">
    <property type="protein sequence ID" value="EMF98441.1"/>
    <property type="molecule type" value="Genomic_DNA"/>
</dbReference>
<reference evidence="1 2" key="1">
    <citation type="submission" date="2013-01" db="EMBL/GenBank/DDBJ databases">
        <authorList>
            <person name="Harkins D.M."/>
            <person name="Durkin A.S."/>
            <person name="Brinkac L.M."/>
            <person name="Haft D.H."/>
            <person name="Selengut J.D."/>
            <person name="Sanka R."/>
            <person name="DePew J."/>
            <person name="Purushe J."/>
            <person name="Picardeau M."/>
            <person name="Werts C."/>
            <person name="Goarant C."/>
            <person name="Vinetz J.M."/>
            <person name="Sutton G.G."/>
            <person name="Nierman W.C."/>
            <person name="Fouts D.E."/>
        </authorList>
    </citation>
    <scope>NUCLEOTIDE SEQUENCE [LARGE SCALE GENOMIC DNA]</scope>
    <source>
        <strain evidence="1 2">200701203</strain>
    </source>
</reference>
<protein>
    <submittedName>
        <fullName evidence="1">Uncharacterized protein</fullName>
    </submittedName>
</protein>
<sequence length="68" mass="7408">MDKNILKFLFFSGLKPSFRVECGHTTGTSGGDRLAIDLILNVSRSKNSFDTCFSGTGNGFDITAFIQI</sequence>
<gene>
    <name evidence="1" type="ORF">LEP1GSC123_1490</name>
</gene>
<accession>M3GC02</accession>
<dbReference type="Proteomes" id="UP000011783">
    <property type="component" value="Unassembled WGS sequence"/>
</dbReference>
<comment type="caution">
    <text evidence="1">The sequence shown here is derived from an EMBL/GenBank/DDBJ whole genome shotgun (WGS) entry which is preliminary data.</text>
</comment>
<organism evidence="1 2">
    <name type="scientific">Leptospira borgpetersenii str. 200701203</name>
    <dbReference type="NCBI Taxonomy" id="1193007"/>
    <lineage>
        <taxon>Bacteria</taxon>
        <taxon>Pseudomonadati</taxon>
        <taxon>Spirochaetota</taxon>
        <taxon>Spirochaetia</taxon>
        <taxon>Leptospirales</taxon>
        <taxon>Leptospiraceae</taxon>
        <taxon>Leptospira</taxon>
    </lineage>
</organism>
<dbReference type="BioCyc" id="LBOR1193007:G11KN-3298-MONOMER"/>
<dbReference type="AlphaFoldDB" id="M3GC02"/>
<evidence type="ECO:0000313" key="1">
    <source>
        <dbReference type="EMBL" id="EMF98441.1"/>
    </source>
</evidence>
<proteinExistence type="predicted"/>
<name>M3GC02_LEPBO</name>